<protein>
    <submittedName>
        <fullName evidence="3">Uncharacterized protein</fullName>
    </submittedName>
</protein>
<keyword evidence="2" id="KW-1133">Transmembrane helix</keyword>
<dbReference type="AlphaFoldDB" id="A0AAQ3LYB4"/>
<proteinExistence type="predicted"/>
<keyword evidence="2" id="KW-0472">Membrane</keyword>
<evidence type="ECO:0000313" key="4">
    <source>
        <dbReference type="Proteomes" id="UP001303373"/>
    </source>
</evidence>
<keyword evidence="2" id="KW-0812">Transmembrane</keyword>
<organism evidence="3 4">
    <name type="scientific">Acrodontium crateriforme</name>
    <dbReference type="NCBI Taxonomy" id="150365"/>
    <lineage>
        <taxon>Eukaryota</taxon>
        <taxon>Fungi</taxon>
        <taxon>Dikarya</taxon>
        <taxon>Ascomycota</taxon>
        <taxon>Pezizomycotina</taxon>
        <taxon>Dothideomycetes</taxon>
        <taxon>Dothideomycetidae</taxon>
        <taxon>Mycosphaerellales</taxon>
        <taxon>Teratosphaeriaceae</taxon>
        <taxon>Acrodontium</taxon>
    </lineage>
</organism>
<feature type="transmembrane region" description="Helical" evidence="2">
    <location>
        <begin position="82"/>
        <end position="102"/>
    </location>
</feature>
<dbReference type="Proteomes" id="UP001303373">
    <property type="component" value="Chromosome 1"/>
</dbReference>
<name>A0AAQ3LYB4_9PEZI</name>
<feature type="region of interest" description="Disordered" evidence="1">
    <location>
        <begin position="168"/>
        <end position="223"/>
    </location>
</feature>
<sequence length="223" mass="25882">MAPSRALLVYICKRCLRQQPFRRSLSTSPRLYELDESRLPRVANPSLWTSLIPKPFRRTTDPVELAERERIKAAKLKGWNPYTFLIILGVVVGSNAINLIALRNEMLNFTRKTEAKLALLREVIQRVKNGEDIDVKRILGTGDPEQEQEWEDVMKELETTDMLWESKKKKDAQRLQNTQKLAETKVSRKREILSPREREGGSEPLVVDKSVEEAKQQRPKFIM</sequence>
<keyword evidence="4" id="KW-1185">Reference proteome</keyword>
<evidence type="ECO:0000313" key="3">
    <source>
        <dbReference type="EMBL" id="WPG98074.1"/>
    </source>
</evidence>
<feature type="compositionally biased region" description="Basic and acidic residues" evidence="1">
    <location>
        <begin position="182"/>
        <end position="201"/>
    </location>
</feature>
<gene>
    <name evidence="3" type="ORF">R9X50_00086000</name>
</gene>
<dbReference type="EMBL" id="CP138580">
    <property type="protein sequence ID" value="WPG98074.1"/>
    <property type="molecule type" value="Genomic_DNA"/>
</dbReference>
<accession>A0AAQ3LYB4</accession>
<dbReference type="InterPro" id="IPR035213">
    <property type="entry name" value="DUF5321"/>
</dbReference>
<dbReference type="Pfam" id="PF17254">
    <property type="entry name" value="DUF5321"/>
    <property type="match status" value="1"/>
</dbReference>
<evidence type="ECO:0000256" key="2">
    <source>
        <dbReference type="SAM" id="Phobius"/>
    </source>
</evidence>
<reference evidence="3 4" key="1">
    <citation type="submission" date="2023-11" db="EMBL/GenBank/DDBJ databases">
        <title>An acidophilic fungus is an integral part of prey digestion in a carnivorous sundew plant.</title>
        <authorList>
            <person name="Tsai I.J."/>
        </authorList>
    </citation>
    <scope>NUCLEOTIDE SEQUENCE [LARGE SCALE GENOMIC DNA]</scope>
    <source>
        <strain evidence="3">169a</strain>
    </source>
</reference>
<evidence type="ECO:0000256" key="1">
    <source>
        <dbReference type="SAM" id="MobiDB-lite"/>
    </source>
</evidence>